<comment type="pathway">
    <text evidence="1">Protein modification; peptidyl-diphthamide biosynthesis.</text>
</comment>
<evidence type="ECO:0000256" key="3">
    <source>
        <dbReference type="ARBA" id="ARBA00012089"/>
    </source>
</evidence>
<dbReference type="Gene3D" id="3.40.50.620">
    <property type="entry name" value="HUPs"/>
    <property type="match status" value="1"/>
</dbReference>
<dbReference type="Proteomes" id="UP001164746">
    <property type="component" value="Chromosome 11"/>
</dbReference>
<dbReference type="InterPro" id="IPR002761">
    <property type="entry name" value="Diphthami_syn_dom"/>
</dbReference>
<dbReference type="Pfam" id="PF01042">
    <property type="entry name" value="Ribonuc_L-PSP"/>
    <property type="match status" value="2"/>
</dbReference>
<dbReference type="Gene3D" id="3.30.1330.40">
    <property type="entry name" value="RutC-like"/>
    <property type="match status" value="2"/>
</dbReference>
<dbReference type="SUPFAM" id="SSF55298">
    <property type="entry name" value="YjgF-like"/>
    <property type="match status" value="2"/>
</dbReference>
<dbReference type="SUPFAM" id="SSF52402">
    <property type="entry name" value="Adenine nucleotide alpha hydrolases-like"/>
    <property type="match status" value="1"/>
</dbReference>
<dbReference type="Gene3D" id="3.90.1490.10">
    <property type="entry name" value="putative n-type atp pyrophosphatase, domain 2"/>
    <property type="match status" value="1"/>
</dbReference>
<dbReference type="EMBL" id="CP111022">
    <property type="protein sequence ID" value="WAR18279.1"/>
    <property type="molecule type" value="Genomic_DNA"/>
</dbReference>
<comment type="similarity">
    <text evidence="2">Belongs to the Diphthine--ammonia ligase family.</text>
</comment>
<protein>
    <recommendedName>
        <fullName evidence="4">Diphthine--ammonia ligase</fullName>
        <ecNumber evidence="3">6.3.1.14</ecNumber>
    </recommendedName>
    <alternativeName>
        <fullName evidence="6">ATP-binding domain-containing protein 4</fullName>
    </alternativeName>
    <alternativeName>
        <fullName evidence="5">Diphthamide synthase</fullName>
    </alternativeName>
    <alternativeName>
        <fullName evidence="7">Diphthamide synthetase</fullName>
    </alternativeName>
    <alternativeName>
        <fullName evidence="8">Protein DPH6 homolog</fullName>
    </alternativeName>
</protein>
<comment type="catalytic activity">
    <reaction evidence="9">
        <text>diphthine-[translation elongation factor 2] + NH4(+) + ATP = diphthamide-[translation elongation factor 2] + AMP + diphosphate + H(+)</text>
        <dbReference type="Rhea" id="RHEA:19753"/>
        <dbReference type="Rhea" id="RHEA-COMP:10172"/>
        <dbReference type="Rhea" id="RHEA-COMP:10174"/>
        <dbReference type="ChEBI" id="CHEBI:15378"/>
        <dbReference type="ChEBI" id="CHEBI:16692"/>
        <dbReference type="ChEBI" id="CHEBI:28938"/>
        <dbReference type="ChEBI" id="CHEBI:30616"/>
        <dbReference type="ChEBI" id="CHEBI:33019"/>
        <dbReference type="ChEBI" id="CHEBI:82696"/>
        <dbReference type="ChEBI" id="CHEBI:456215"/>
        <dbReference type="EC" id="6.3.1.14"/>
    </reaction>
</comment>
<evidence type="ECO:0000256" key="5">
    <source>
        <dbReference type="ARBA" id="ARBA00029814"/>
    </source>
</evidence>
<evidence type="ECO:0000256" key="6">
    <source>
        <dbReference type="ARBA" id="ARBA00031202"/>
    </source>
</evidence>
<evidence type="ECO:0000256" key="1">
    <source>
        <dbReference type="ARBA" id="ARBA00005156"/>
    </source>
</evidence>
<dbReference type="Pfam" id="PF01902">
    <property type="entry name" value="Diphthami_syn_2"/>
    <property type="match status" value="1"/>
</dbReference>
<dbReference type="CDD" id="cd06155">
    <property type="entry name" value="eu_AANH_C_1"/>
    <property type="match status" value="1"/>
</dbReference>
<evidence type="ECO:0000313" key="11">
    <source>
        <dbReference type="EMBL" id="WAR18279.1"/>
    </source>
</evidence>
<accession>A0ABY7FAV1</accession>
<reference evidence="11" key="1">
    <citation type="submission" date="2022-11" db="EMBL/GenBank/DDBJ databases">
        <title>Centuries of genome instability and evolution in soft-shell clam transmissible cancer (bioRxiv).</title>
        <authorList>
            <person name="Hart S.F.M."/>
            <person name="Yonemitsu M.A."/>
            <person name="Giersch R.M."/>
            <person name="Beal B.F."/>
            <person name="Arriagada G."/>
            <person name="Davis B.W."/>
            <person name="Ostrander E.A."/>
            <person name="Goff S.P."/>
            <person name="Metzger M.J."/>
        </authorList>
    </citation>
    <scope>NUCLEOTIDE SEQUENCE</scope>
    <source>
        <strain evidence="11">MELC-2E11</strain>
        <tissue evidence="11">Siphon/mantle</tissue>
    </source>
</reference>
<feature type="domain" description="Diphthamide synthase" evidence="10">
    <location>
        <begin position="1"/>
        <end position="126"/>
    </location>
</feature>
<dbReference type="InterPro" id="IPR035959">
    <property type="entry name" value="RutC-like_sf"/>
</dbReference>
<dbReference type="CDD" id="cd06156">
    <property type="entry name" value="eu_AANH_C_2"/>
    <property type="match status" value="1"/>
</dbReference>
<dbReference type="InterPro" id="IPR014729">
    <property type="entry name" value="Rossmann-like_a/b/a_fold"/>
</dbReference>
<gene>
    <name evidence="11" type="ORF">MAR_000117</name>
</gene>
<dbReference type="PANTHER" id="PTHR12196">
    <property type="entry name" value="DOMAIN OF UNKNOWN FUNCTION 71 DUF71 -CONTAINING PROTEIN"/>
    <property type="match status" value="1"/>
</dbReference>
<evidence type="ECO:0000313" key="12">
    <source>
        <dbReference type="Proteomes" id="UP001164746"/>
    </source>
</evidence>
<evidence type="ECO:0000256" key="4">
    <source>
        <dbReference type="ARBA" id="ARBA00018426"/>
    </source>
</evidence>
<dbReference type="InterPro" id="IPR030662">
    <property type="entry name" value="DPH6/MJ0570"/>
</dbReference>
<dbReference type="CDD" id="cd01994">
    <property type="entry name" value="AANH_PF0828-like"/>
    <property type="match status" value="1"/>
</dbReference>
<keyword evidence="12" id="KW-1185">Reference proteome</keyword>
<evidence type="ECO:0000256" key="7">
    <source>
        <dbReference type="ARBA" id="ARBA00031552"/>
    </source>
</evidence>
<name>A0ABY7FAV1_MYAAR</name>
<dbReference type="EC" id="6.3.1.14" evidence="3"/>
<evidence type="ECO:0000259" key="10">
    <source>
        <dbReference type="Pfam" id="PF01902"/>
    </source>
</evidence>
<evidence type="ECO:0000256" key="9">
    <source>
        <dbReference type="ARBA" id="ARBA00048108"/>
    </source>
</evidence>
<organism evidence="11 12">
    <name type="scientific">Mya arenaria</name>
    <name type="common">Soft-shell clam</name>
    <dbReference type="NCBI Taxonomy" id="6604"/>
    <lineage>
        <taxon>Eukaryota</taxon>
        <taxon>Metazoa</taxon>
        <taxon>Spiralia</taxon>
        <taxon>Lophotrochozoa</taxon>
        <taxon>Mollusca</taxon>
        <taxon>Bivalvia</taxon>
        <taxon>Autobranchia</taxon>
        <taxon>Heteroconchia</taxon>
        <taxon>Euheterodonta</taxon>
        <taxon>Imparidentia</taxon>
        <taxon>Neoheterodontei</taxon>
        <taxon>Myida</taxon>
        <taxon>Myoidea</taxon>
        <taxon>Myidae</taxon>
        <taxon>Mya</taxon>
    </lineage>
</organism>
<sequence length="524" mass="58265">MKVVALISGGKDSCYNMMQCVAEGHQIVAIANLKPKHKDELDSYMYQTVGHHAINLYAEAMGLPLYRREIEGSSQATGRDYQPTHDDEVEDLYELLKTVKQAEQDVEGVAVGAILSNYQRVRVENVELLEEMIQCRVNAVLIKVAAMGLYPKKHLGKSLSEMQDYLLKKSTEFDLNVCGEGGEFETFTLDCPLFNKAIVLSILQVDSSSQTSGNHLWLTNLIAYIDNGPDIASQTQTLMVNLQDTLTSLDDHWSLADLVLVHLYVRDMADFAAVNAVYKKYFGLNPAARVCVQTDLPDNVSLMMDCYGNSNQSDRDTMHVQGLSHWAPANIGPYSQCVRVQNRLYVAGQIGMVPTSLAMVEGGVRAQARLSLRHVARVLAAMVTNYRLDNLVTCVCYLTHSSYISVAKEELQGTAPESALIEWQVVAHIEAGGHKTTDSRTKCDLDPKETVDLLLSCWKAAVQDTENQSLCEPFIGSRRVFYPASLFAYEQLYEALKSHFEEEPFSLVPVTQLETCNLILALAT</sequence>
<proteinExistence type="inferred from homology"/>
<dbReference type="PANTHER" id="PTHR12196:SF2">
    <property type="entry name" value="DIPHTHINE--AMMONIA LIGASE"/>
    <property type="match status" value="1"/>
</dbReference>
<evidence type="ECO:0000256" key="8">
    <source>
        <dbReference type="ARBA" id="ARBA00032849"/>
    </source>
</evidence>
<dbReference type="InterPro" id="IPR006175">
    <property type="entry name" value="YjgF/YER057c/UK114"/>
</dbReference>
<evidence type="ECO:0000256" key="2">
    <source>
        <dbReference type="ARBA" id="ARBA00008496"/>
    </source>
</evidence>